<keyword evidence="5 7" id="KW-1133">Transmembrane helix</keyword>
<evidence type="ECO:0000256" key="4">
    <source>
        <dbReference type="ARBA" id="ARBA00022692"/>
    </source>
</evidence>
<evidence type="ECO:0000256" key="6">
    <source>
        <dbReference type="ARBA" id="ARBA00023136"/>
    </source>
</evidence>
<dbReference type="Proteomes" id="UP000602284">
    <property type="component" value="Unassembled WGS sequence"/>
</dbReference>
<keyword evidence="6 7" id="KW-0472">Membrane</keyword>
<dbReference type="SUPFAM" id="SSF103473">
    <property type="entry name" value="MFS general substrate transporter"/>
    <property type="match status" value="1"/>
</dbReference>
<dbReference type="Pfam" id="PF05977">
    <property type="entry name" value="MFS_3"/>
    <property type="match status" value="1"/>
</dbReference>
<keyword evidence="4 7" id="KW-0812">Transmembrane</keyword>
<evidence type="ECO:0000313" key="9">
    <source>
        <dbReference type="EMBL" id="MBL0386104.1"/>
    </source>
</evidence>
<feature type="transmembrane region" description="Helical" evidence="7">
    <location>
        <begin position="220"/>
        <end position="241"/>
    </location>
</feature>
<proteinExistence type="predicted"/>
<feature type="domain" description="Major facilitator superfamily (MFS) profile" evidence="8">
    <location>
        <begin position="217"/>
        <end position="410"/>
    </location>
</feature>
<feature type="transmembrane region" description="Helical" evidence="7">
    <location>
        <begin position="285"/>
        <end position="304"/>
    </location>
</feature>
<dbReference type="Gene3D" id="1.20.1250.20">
    <property type="entry name" value="MFS general substrate transporter like domains"/>
    <property type="match status" value="1"/>
</dbReference>
<gene>
    <name evidence="9" type="ORF">JJB07_05500</name>
</gene>
<reference evidence="9 10" key="1">
    <citation type="submission" date="2021-01" db="EMBL/GenBank/DDBJ databases">
        <title>Tumebacillus sp. strain ITR2 16S ribosomal RNA gene Genome sequencing and assembly.</title>
        <authorList>
            <person name="Kang M."/>
        </authorList>
    </citation>
    <scope>NUCLEOTIDE SEQUENCE [LARGE SCALE GENOMIC DNA]</scope>
    <source>
        <strain evidence="9 10">ITR2</strain>
    </source>
</reference>
<sequence length="410" mass="43976">MVSVLRLATFRRLWLAQIFSETGDWIRNMALLFWVYQVSHGSSLAVSVITVCEYAPVLFVTPFAGVWVDRWNRVKTMIVSDLLRSAAMLVIALAFLTGWLPFAYVGALLAGCFQSFFDPARTAVVAHVVPKEHSIAANSLTQVTRNTLRIVGPMIGTGVFALVGVSLSFGINTATFLLSAICLTGLLRIPMETDPRPHRRIFAELREGFRYTVGHRMLRPMLIAGMTLGIGLGSYNSLQIFLVTQSLHLDESYVAILNSVQGVAMLTSALLIGTLAKSIQHRHKLIIAGLFLIGLGILLVAAAPNLLVAALARLIVGFGGTTLNIGLASLIQTFVHNDFLGRVSGILEPLIIGTMMVSAAVAGALLQKVSVVSLLACNGVIVLCSALAALLLFKLAESNSTVESSTQTSS</sequence>
<name>A0ABS1J7R6_9BACL</name>
<evidence type="ECO:0000256" key="5">
    <source>
        <dbReference type="ARBA" id="ARBA00022989"/>
    </source>
</evidence>
<keyword evidence="3" id="KW-1003">Cell membrane</keyword>
<evidence type="ECO:0000256" key="3">
    <source>
        <dbReference type="ARBA" id="ARBA00022475"/>
    </source>
</evidence>
<feature type="transmembrane region" description="Helical" evidence="7">
    <location>
        <begin position="310"/>
        <end position="334"/>
    </location>
</feature>
<feature type="transmembrane region" description="Helical" evidence="7">
    <location>
        <begin position="159"/>
        <end position="187"/>
    </location>
</feature>
<feature type="transmembrane region" description="Helical" evidence="7">
    <location>
        <begin position="346"/>
        <end position="366"/>
    </location>
</feature>
<evidence type="ECO:0000256" key="7">
    <source>
        <dbReference type="SAM" id="Phobius"/>
    </source>
</evidence>
<accession>A0ABS1J7R6</accession>
<protein>
    <submittedName>
        <fullName evidence="9">MFS transporter</fullName>
    </submittedName>
</protein>
<comment type="subcellular location">
    <subcellularLocation>
        <location evidence="1">Cell membrane</location>
        <topology evidence="1">Multi-pass membrane protein</topology>
    </subcellularLocation>
</comment>
<keyword evidence="10" id="KW-1185">Reference proteome</keyword>
<feature type="transmembrane region" description="Helical" evidence="7">
    <location>
        <begin position="44"/>
        <end position="68"/>
    </location>
</feature>
<evidence type="ECO:0000256" key="2">
    <source>
        <dbReference type="ARBA" id="ARBA00022448"/>
    </source>
</evidence>
<dbReference type="InterPro" id="IPR010290">
    <property type="entry name" value="TM_effector"/>
</dbReference>
<dbReference type="EMBL" id="JAEQNB010000001">
    <property type="protein sequence ID" value="MBL0386104.1"/>
    <property type="molecule type" value="Genomic_DNA"/>
</dbReference>
<feature type="transmembrane region" description="Helical" evidence="7">
    <location>
        <begin position="253"/>
        <end position="273"/>
    </location>
</feature>
<organism evidence="9 10">
    <name type="scientific">Tumebacillus amylolyticus</name>
    <dbReference type="NCBI Taxonomy" id="2801339"/>
    <lineage>
        <taxon>Bacteria</taxon>
        <taxon>Bacillati</taxon>
        <taxon>Bacillota</taxon>
        <taxon>Bacilli</taxon>
        <taxon>Bacillales</taxon>
        <taxon>Alicyclobacillaceae</taxon>
        <taxon>Tumebacillus</taxon>
    </lineage>
</organism>
<evidence type="ECO:0000259" key="8">
    <source>
        <dbReference type="PROSITE" id="PS50850"/>
    </source>
</evidence>
<feature type="transmembrane region" description="Helical" evidence="7">
    <location>
        <begin position="372"/>
        <end position="393"/>
    </location>
</feature>
<dbReference type="CDD" id="cd06173">
    <property type="entry name" value="MFS_MefA_like"/>
    <property type="match status" value="1"/>
</dbReference>
<dbReference type="PANTHER" id="PTHR43266">
    <property type="entry name" value="MACROLIDE-EFFLUX PROTEIN"/>
    <property type="match status" value="1"/>
</dbReference>
<dbReference type="InterPro" id="IPR020846">
    <property type="entry name" value="MFS_dom"/>
</dbReference>
<dbReference type="PROSITE" id="PS50850">
    <property type="entry name" value="MFS"/>
    <property type="match status" value="1"/>
</dbReference>
<dbReference type="InterPro" id="IPR036259">
    <property type="entry name" value="MFS_trans_sf"/>
</dbReference>
<keyword evidence="2" id="KW-0813">Transport</keyword>
<dbReference type="RefSeq" id="WP_201631949.1">
    <property type="nucleotide sequence ID" value="NZ_JAEQNB010000001.1"/>
</dbReference>
<comment type="caution">
    <text evidence="9">The sequence shown here is derived from an EMBL/GenBank/DDBJ whole genome shotgun (WGS) entry which is preliminary data.</text>
</comment>
<feature type="transmembrane region" description="Helical" evidence="7">
    <location>
        <begin position="89"/>
        <end position="117"/>
    </location>
</feature>
<evidence type="ECO:0000313" key="10">
    <source>
        <dbReference type="Proteomes" id="UP000602284"/>
    </source>
</evidence>
<evidence type="ECO:0000256" key="1">
    <source>
        <dbReference type="ARBA" id="ARBA00004651"/>
    </source>
</evidence>
<dbReference type="PANTHER" id="PTHR43266:SF8">
    <property type="entry name" value="MACROLIDE-EFFLUX PROTEIN"/>
    <property type="match status" value="1"/>
</dbReference>